<accession>A0AAX6HKU5</accession>
<feature type="compositionally biased region" description="Basic and acidic residues" evidence="1">
    <location>
        <begin position="36"/>
        <end position="53"/>
    </location>
</feature>
<evidence type="ECO:0000256" key="1">
    <source>
        <dbReference type="SAM" id="MobiDB-lite"/>
    </source>
</evidence>
<feature type="compositionally biased region" description="Basic and acidic residues" evidence="1">
    <location>
        <begin position="14"/>
        <end position="25"/>
    </location>
</feature>
<sequence length="542" mass="61906">MSRCFPYPPPGFQRTDHSDLLAKEKHKERKHKREKERKEGKERKDKDRSEDKHKEKKDRKEKHKDKKRDEAKDKDKSKTSDNRRTQGRTDDHSGQNATLSIPKSEEIKYSTFAEERGKRIRYEQEGAAKRLVENISAQIQVQHLGAAYIWEMEIGNGNMIPKFLSKEQGRVDGVGSIATTTAILKERGNGNPTVTNFNSKEQSKCDDNGGAGKLVEKGNHYHQDLPQLPVEWGNHNHQVLARPSVGKDAIKSISGKEKVTETDDGKGDRQRDRDQEKRNKGKDKIKDREKEKEKTDDGKRNRHGDRDHEKKSKGNDKNRDKVKGKEEEKMEKDDNNQKVPNKPKDIGETNRPDSQNCKTIFSQKNNECFGGNDGLGKKRKHIGTNGFLHEDAVRPNKAPKQASSSHQPLENGKTLALDHISSSPLERHVNPTIVKEEKVINNKEHKKNGFVQAHLNAVDLKPLASDTSAVLPRPPHPDFKYLRQVYSVPQMEEWPEYDDQEWLFSGSNPQPKPEAGQPLQVWAKGLQIELVDVFALPYVIPY</sequence>
<feature type="compositionally biased region" description="Basic residues" evidence="1">
    <location>
        <begin position="26"/>
        <end position="35"/>
    </location>
</feature>
<dbReference type="PANTHER" id="PTHR34660:SF3">
    <property type="entry name" value="RRM DOMAIN-CONTAINING PROTEIN"/>
    <property type="match status" value="1"/>
</dbReference>
<dbReference type="EMBL" id="JANAVB010008798">
    <property type="protein sequence ID" value="KAJ6841251.1"/>
    <property type="molecule type" value="Genomic_DNA"/>
</dbReference>
<dbReference type="PANTHER" id="PTHR34660">
    <property type="entry name" value="MYB-LIKE PROTEIN X"/>
    <property type="match status" value="1"/>
</dbReference>
<organism evidence="2 3">
    <name type="scientific">Iris pallida</name>
    <name type="common">Sweet iris</name>
    <dbReference type="NCBI Taxonomy" id="29817"/>
    <lineage>
        <taxon>Eukaryota</taxon>
        <taxon>Viridiplantae</taxon>
        <taxon>Streptophyta</taxon>
        <taxon>Embryophyta</taxon>
        <taxon>Tracheophyta</taxon>
        <taxon>Spermatophyta</taxon>
        <taxon>Magnoliopsida</taxon>
        <taxon>Liliopsida</taxon>
        <taxon>Asparagales</taxon>
        <taxon>Iridaceae</taxon>
        <taxon>Iridoideae</taxon>
        <taxon>Irideae</taxon>
        <taxon>Iris</taxon>
    </lineage>
</organism>
<feature type="compositionally biased region" description="Basic and acidic residues" evidence="1">
    <location>
        <begin position="248"/>
        <end position="351"/>
    </location>
</feature>
<name>A0AAX6HKU5_IRIPA</name>
<feature type="compositionally biased region" description="Basic residues" evidence="1">
    <location>
        <begin position="54"/>
        <end position="66"/>
    </location>
</feature>
<protein>
    <submittedName>
        <fullName evidence="2">Myb-like protein X</fullName>
    </submittedName>
</protein>
<reference evidence="2" key="1">
    <citation type="journal article" date="2023" name="GigaByte">
        <title>Genome assembly of the bearded iris, Iris pallida Lam.</title>
        <authorList>
            <person name="Bruccoleri R.E."/>
            <person name="Oakeley E.J."/>
            <person name="Faust A.M.E."/>
            <person name="Altorfer M."/>
            <person name="Dessus-Babus S."/>
            <person name="Burckhardt D."/>
            <person name="Oertli M."/>
            <person name="Naumann U."/>
            <person name="Petersen F."/>
            <person name="Wong J."/>
        </authorList>
    </citation>
    <scope>NUCLEOTIDE SEQUENCE</scope>
    <source>
        <strain evidence="2">GSM-AAB239-AS_SAM_17_03QT</strain>
    </source>
</reference>
<feature type="compositionally biased region" description="Pro residues" evidence="1">
    <location>
        <begin position="1"/>
        <end position="11"/>
    </location>
</feature>
<keyword evidence="3" id="KW-1185">Reference proteome</keyword>
<evidence type="ECO:0000313" key="2">
    <source>
        <dbReference type="EMBL" id="KAJ6841251.1"/>
    </source>
</evidence>
<dbReference type="AlphaFoldDB" id="A0AAX6HKU5"/>
<gene>
    <name evidence="2" type="ORF">M6B38_307650</name>
</gene>
<feature type="compositionally biased region" description="Basic and acidic residues" evidence="1">
    <location>
        <begin position="67"/>
        <end position="93"/>
    </location>
</feature>
<comment type="caution">
    <text evidence="2">The sequence shown here is derived from an EMBL/GenBank/DDBJ whole genome shotgun (WGS) entry which is preliminary data.</text>
</comment>
<proteinExistence type="predicted"/>
<feature type="region of interest" description="Disordered" evidence="1">
    <location>
        <begin position="240"/>
        <end position="374"/>
    </location>
</feature>
<feature type="region of interest" description="Disordered" evidence="1">
    <location>
        <begin position="1"/>
        <end position="103"/>
    </location>
</feature>
<feature type="region of interest" description="Disordered" evidence="1">
    <location>
        <begin position="387"/>
        <end position="410"/>
    </location>
</feature>
<evidence type="ECO:0000313" key="3">
    <source>
        <dbReference type="Proteomes" id="UP001140949"/>
    </source>
</evidence>
<feature type="compositionally biased region" description="Polar residues" evidence="1">
    <location>
        <begin position="352"/>
        <end position="366"/>
    </location>
</feature>
<feature type="compositionally biased region" description="Polar residues" evidence="1">
    <location>
        <begin position="190"/>
        <end position="200"/>
    </location>
</feature>
<reference evidence="2" key="2">
    <citation type="submission" date="2023-04" db="EMBL/GenBank/DDBJ databases">
        <authorList>
            <person name="Bruccoleri R.E."/>
            <person name="Oakeley E.J."/>
            <person name="Faust A.-M."/>
            <person name="Dessus-Babus S."/>
            <person name="Altorfer M."/>
            <person name="Burckhardt D."/>
            <person name="Oertli M."/>
            <person name="Naumann U."/>
            <person name="Petersen F."/>
            <person name="Wong J."/>
        </authorList>
    </citation>
    <scope>NUCLEOTIDE SEQUENCE</scope>
    <source>
        <strain evidence="2">GSM-AAB239-AS_SAM_17_03QT</strain>
        <tissue evidence="2">Leaf</tissue>
    </source>
</reference>
<feature type="region of interest" description="Disordered" evidence="1">
    <location>
        <begin position="189"/>
        <end position="212"/>
    </location>
</feature>
<dbReference type="Proteomes" id="UP001140949">
    <property type="component" value="Unassembled WGS sequence"/>
</dbReference>